<organism evidence="1 2">
    <name type="scientific">Ramazzottius varieornatus</name>
    <name type="common">Water bear</name>
    <name type="synonym">Tardigrade</name>
    <dbReference type="NCBI Taxonomy" id="947166"/>
    <lineage>
        <taxon>Eukaryota</taxon>
        <taxon>Metazoa</taxon>
        <taxon>Ecdysozoa</taxon>
        <taxon>Tardigrada</taxon>
        <taxon>Eutardigrada</taxon>
        <taxon>Parachela</taxon>
        <taxon>Hypsibioidea</taxon>
        <taxon>Ramazzottiidae</taxon>
        <taxon>Ramazzottius</taxon>
    </lineage>
</organism>
<sequence length="123" mass="13763">MDLLNQDFLQPKKLLEIRWVASKQAAIRAIIRDYSGIVLDIGEAVTLAAEGDFLAELSKLSARFQREDYRVSDLHDTLEEFVKVLNSWEHNESPSITALKDKVPTWPSLLSGASKTIGIPVIV</sequence>
<evidence type="ECO:0000313" key="2">
    <source>
        <dbReference type="Proteomes" id="UP000186922"/>
    </source>
</evidence>
<keyword evidence="2" id="KW-1185">Reference proteome</keyword>
<dbReference type="AlphaFoldDB" id="A0A1D1VCI8"/>
<comment type="caution">
    <text evidence="1">The sequence shown here is derived from an EMBL/GenBank/DDBJ whole genome shotgun (WGS) entry which is preliminary data.</text>
</comment>
<proteinExistence type="predicted"/>
<name>A0A1D1VCI8_RAMVA</name>
<dbReference type="Proteomes" id="UP000186922">
    <property type="component" value="Unassembled WGS sequence"/>
</dbReference>
<gene>
    <name evidence="1" type="primary">RvY_10382-1</name>
    <name evidence="1" type="synonym">RvY_10382.1</name>
    <name evidence="1" type="ORF">RvY_10382</name>
</gene>
<evidence type="ECO:0000313" key="1">
    <source>
        <dbReference type="EMBL" id="GAU99366.1"/>
    </source>
</evidence>
<dbReference type="EMBL" id="BDGG01000005">
    <property type="protein sequence ID" value="GAU99366.1"/>
    <property type="molecule type" value="Genomic_DNA"/>
</dbReference>
<protein>
    <submittedName>
        <fullName evidence="1">Uncharacterized protein</fullName>
    </submittedName>
</protein>
<reference evidence="1 2" key="1">
    <citation type="journal article" date="2016" name="Nat. Commun.">
        <title>Extremotolerant tardigrade genome and improved radiotolerance of human cultured cells by tardigrade-unique protein.</title>
        <authorList>
            <person name="Hashimoto T."/>
            <person name="Horikawa D.D."/>
            <person name="Saito Y."/>
            <person name="Kuwahara H."/>
            <person name="Kozuka-Hata H."/>
            <person name="Shin-I T."/>
            <person name="Minakuchi Y."/>
            <person name="Ohishi K."/>
            <person name="Motoyama A."/>
            <person name="Aizu T."/>
            <person name="Enomoto A."/>
            <person name="Kondo K."/>
            <person name="Tanaka S."/>
            <person name="Hara Y."/>
            <person name="Koshikawa S."/>
            <person name="Sagara H."/>
            <person name="Miura T."/>
            <person name="Yokobori S."/>
            <person name="Miyagawa K."/>
            <person name="Suzuki Y."/>
            <person name="Kubo T."/>
            <person name="Oyama M."/>
            <person name="Kohara Y."/>
            <person name="Fujiyama A."/>
            <person name="Arakawa K."/>
            <person name="Katayama T."/>
            <person name="Toyoda A."/>
            <person name="Kunieda T."/>
        </authorList>
    </citation>
    <scope>NUCLEOTIDE SEQUENCE [LARGE SCALE GENOMIC DNA]</scope>
    <source>
        <strain evidence="1 2">YOKOZUNA-1</strain>
    </source>
</reference>
<accession>A0A1D1VCI8</accession>